<dbReference type="EMBL" id="BTGU01000009">
    <property type="protein sequence ID" value="GMN39114.1"/>
    <property type="molecule type" value="Genomic_DNA"/>
</dbReference>
<accession>A0AA88DH10</accession>
<evidence type="ECO:0000313" key="1">
    <source>
        <dbReference type="EMBL" id="GMN39114.1"/>
    </source>
</evidence>
<keyword evidence="2" id="KW-1185">Reference proteome</keyword>
<reference evidence="1" key="1">
    <citation type="submission" date="2023-07" db="EMBL/GenBank/DDBJ databases">
        <title>draft genome sequence of fig (Ficus carica).</title>
        <authorList>
            <person name="Takahashi T."/>
            <person name="Nishimura K."/>
        </authorList>
    </citation>
    <scope>NUCLEOTIDE SEQUENCE</scope>
</reference>
<gene>
    <name evidence="1" type="ORF">TIFTF001_008333</name>
</gene>
<name>A0AA88DH10_FICCA</name>
<evidence type="ECO:0000313" key="2">
    <source>
        <dbReference type="Proteomes" id="UP001187192"/>
    </source>
</evidence>
<dbReference type="AlphaFoldDB" id="A0AA88DH10"/>
<organism evidence="1 2">
    <name type="scientific">Ficus carica</name>
    <name type="common">Common fig</name>
    <dbReference type="NCBI Taxonomy" id="3494"/>
    <lineage>
        <taxon>Eukaryota</taxon>
        <taxon>Viridiplantae</taxon>
        <taxon>Streptophyta</taxon>
        <taxon>Embryophyta</taxon>
        <taxon>Tracheophyta</taxon>
        <taxon>Spermatophyta</taxon>
        <taxon>Magnoliopsida</taxon>
        <taxon>eudicotyledons</taxon>
        <taxon>Gunneridae</taxon>
        <taxon>Pentapetalae</taxon>
        <taxon>rosids</taxon>
        <taxon>fabids</taxon>
        <taxon>Rosales</taxon>
        <taxon>Moraceae</taxon>
        <taxon>Ficeae</taxon>
        <taxon>Ficus</taxon>
    </lineage>
</organism>
<comment type="caution">
    <text evidence="1">The sequence shown here is derived from an EMBL/GenBank/DDBJ whole genome shotgun (WGS) entry which is preliminary data.</text>
</comment>
<dbReference type="Proteomes" id="UP001187192">
    <property type="component" value="Unassembled WGS sequence"/>
</dbReference>
<proteinExistence type="predicted"/>
<protein>
    <submittedName>
        <fullName evidence="1">Uncharacterized protein</fullName>
    </submittedName>
</protein>
<sequence>MKSVTASRNFDPSGEVLVEILFTSTTCTAIPFPQPAPRFSVSPAPTTLSLFIDDVAIGGGNSVFADSSAGYAGFACSSFVQLLTMSAEFYAIQQTRNSGLFRSRHSAMKTTDSWGEIGFHLQFNHSVHHFIDTAVFCNGVVYWSLLNLQFGAVGIISFDMADDIFSSVPLPDNVGIQEEEIKIAVWMMDGCLNGATSVFSWTKKPTIRPLEHVGKPWTFCKNDELLMEGDEGVWFLCKVKSKLGGEGNTFE</sequence>